<accession>A0A7C1JJ57</accession>
<dbReference type="EMBL" id="DSMG01000054">
    <property type="protein sequence ID" value="HDX30846.1"/>
    <property type="molecule type" value="Genomic_DNA"/>
</dbReference>
<gene>
    <name evidence="2" type="ORF">ENQ20_05060</name>
</gene>
<feature type="signal peptide" evidence="1">
    <location>
        <begin position="1"/>
        <end position="32"/>
    </location>
</feature>
<keyword evidence="1" id="KW-0732">Signal</keyword>
<protein>
    <recommendedName>
        <fullName evidence="3">DUF4367 domain-containing protein</fullName>
    </recommendedName>
</protein>
<dbReference type="AlphaFoldDB" id="A0A7C1JJ57"/>
<evidence type="ECO:0008006" key="3">
    <source>
        <dbReference type="Google" id="ProtNLM"/>
    </source>
</evidence>
<name>A0A7C1JJ57_9CHLR</name>
<feature type="chain" id="PRO_5027590033" description="DUF4367 domain-containing protein" evidence="1">
    <location>
        <begin position="33"/>
        <end position="440"/>
    </location>
</feature>
<organism evidence="2">
    <name type="scientific">Caldilinea aerophila</name>
    <dbReference type="NCBI Taxonomy" id="133453"/>
    <lineage>
        <taxon>Bacteria</taxon>
        <taxon>Bacillati</taxon>
        <taxon>Chloroflexota</taxon>
        <taxon>Caldilineae</taxon>
        <taxon>Caldilineales</taxon>
        <taxon>Caldilineaceae</taxon>
        <taxon>Caldilinea</taxon>
    </lineage>
</organism>
<reference evidence="2" key="1">
    <citation type="journal article" date="2020" name="mSystems">
        <title>Genome- and Community-Level Interaction Insights into Carbon Utilization and Element Cycling Functions of Hydrothermarchaeota in Hydrothermal Sediment.</title>
        <authorList>
            <person name="Zhou Z."/>
            <person name="Liu Y."/>
            <person name="Xu W."/>
            <person name="Pan J."/>
            <person name="Luo Z.H."/>
            <person name="Li M."/>
        </authorList>
    </citation>
    <scope>NUCLEOTIDE SEQUENCE [LARGE SCALE GENOMIC DNA]</scope>
    <source>
        <strain evidence="2">SpSt-289</strain>
    </source>
</reference>
<evidence type="ECO:0000256" key="1">
    <source>
        <dbReference type="SAM" id="SignalP"/>
    </source>
</evidence>
<evidence type="ECO:0000313" key="2">
    <source>
        <dbReference type="EMBL" id="HDX30846.1"/>
    </source>
</evidence>
<comment type="caution">
    <text evidence="2">The sequence shown here is derived from an EMBL/GenBank/DDBJ whole genome shotgun (WGS) entry which is preliminary data.</text>
</comment>
<sequence>MKSKLAAGVISLLLSVSLLTALFAVRTPAAEAGEVRQLLETALAQIEVPGPGQIVHYSYTVYHRSPPAGLEPGDPYHLPYKEIWPARQFEETWLEIDPQGKTVRWRTQLLSEDGELLQDAMFDNGVESDYNVSEGIAFRFPMEIHPFRDVRVALIEDFLQKEELSRRQNFAPDGQPVLSVYAKATNLQESAWASQSIEEALLSFSRPFVADLKPVSEASRIDFDPSTLLPVGEAWVVWDRSGAEHVISYRTFSEPEILPGDQASVVFHQEIPEWAFQDSFSAPTGTQSLGTLEQVVQHVDYPLYVLDDPTLQLVATSLTIPDPTRPFPAFVRGIELAASLGVGVQMIYVNEDNTAKLRVIQGSVASMRDALRQTRPTWTQAERLQLRLGNDQVVVWVLTGPEPDQMRYVIEAGDTILYLASDGLAPEQVLDLLQRFAPVK</sequence>
<proteinExistence type="predicted"/>